<name>A0ABT1J9M8_9ACTN</name>
<dbReference type="EMBL" id="JAMZDX010000008">
    <property type="protein sequence ID" value="MCP2314153.1"/>
    <property type="molecule type" value="Genomic_DNA"/>
</dbReference>
<dbReference type="InterPro" id="IPR011257">
    <property type="entry name" value="DNA_glycosylase"/>
</dbReference>
<reference evidence="3 4" key="1">
    <citation type="submission" date="2022-06" db="EMBL/GenBank/DDBJ databases">
        <title>Sequencing the genomes of 1000 actinobacteria strains.</title>
        <authorList>
            <person name="Klenk H.-P."/>
        </authorList>
    </citation>
    <scope>NUCLEOTIDE SEQUENCE [LARGE SCALE GENOMIC DNA]</scope>
    <source>
        <strain evidence="3 4">DSM 41656</strain>
    </source>
</reference>
<dbReference type="PANTHER" id="PTHR43003">
    <property type="entry name" value="DNA-3-METHYLADENINE GLYCOSYLASE"/>
    <property type="match status" value="1"/>
</dbReference>
<evidence type="ECO:0000256" key="1">
    <source>
        <dbReference type="ARBA" id="ARBA00022763"/>
    </source>
</evidence>
<dbReference type="InterPro" id="IPR051912">
    <property type="entry name" value="Alkylbase_DNA_Glycosylase/TA"/>
</dbReference>
<keyword evidence="4" id="KW-1185">Reference proteome</keyword>
<gene>
    <name evidence="3" type="ORF">FHR36_007352</name>
</gene>
<organism evidence="3 4">
    <name type="scientific">Kitasatospora paracochleata</name>
    <dbReference type="NCBI Taxonomy" id="58354"/>
    <lineage>
        <taxon>Bacteria</taxon>
        <taxon>Bacillati</taxon>
        <taxon>Actinomycetota</taxon>
        <taxon>Actinomycetes</taxon>
        <taxon>Kitasatosporales</taxon>
        <taxon>Streptomycetaceae</taxon>
        <taxon>Kitasatospora</taxon>
    </lineage>
</organism>
<evidence type="ECO:0000313" key="3">
    <source>
        <dbReference type="EMBL" id="MCP2314153.1"/>
    </source>
</evidence>
<dbReference type="Gene3D" id="1.10.340.30">
    <property type="entry name" value="Hypothetical protein, domain 2"/>
    <property type="match status" value="1"/>
</dbReference>
<accession>A0ABT1J9M8</accession>
<evidence type="ECO:0000313" key="4">
    <source>
        <dbReference type="Proteomes" id="UP001206483"/>
    </source>
</evidence>
<sequence>MRLAPRLEEACAMAGPEAAARLTMVPGIGPWTAAETLQRSNGDPDAVSVGDLHLPNTVGWALAGRVRSSDEEMLELLAPYAGHRHRVCRLIRLLGVRAPRFGPRLAPNDHRRR</sequence>
<protein>
    <submittedName>
        <fullName evidence="3">3-methyladenine DNA glycosylase/8-oxoguanine DNA glycosylase</fullName>
    </submittedName>
</protein>
<dbReference type="SUPFAM" id="SSF48150">
    <property type="entry name" value="DNA-glycosylase"/>
    <property type="match status" value="1"/>
</dbReference>
<evidence type="ECO:0000256" key="2">
    <source>
        <dbReference type="ARBA" id="ARBA00023204"/>
    </source>
</evidence>
<proteinExistence type="predicted"/>
<comment type="caution">
    <text evidence="3">The sequence shown here is derived from an EMBL/GenBank/DDBJ whole genome shotgun (WGS) entry which is preliminary data.</text>
</comment>
<keyword evidence="2" id="KW-0234">DNA repair</keyword>
<dbReference type="Gene3D" id="1.10.1670.40">
    <property type="match status" value="1"/>
</dbReference>
<dbReference type="PANTHER" id="PTHR43003:SF6">
    <property type="entry name" value="DNA GLYCOSYLASE"/>
    <property type="match status" value="1"/>
</dbReference>
<keyword evidence="1" id="KW-0227">DNA damage</keyword>
<dbReference type="Proteomes" id="UP001206483">
    <property type="component" value="Unassembled WGS sequence"/>
</dbReference>